<keyword evidence="3" id="KW-1185">Reference proteome</keyword>
<dbReference type="InterPro" id="IPR015683">
    <property type="entry name" value="Ionotropic_Glu_rcpt"/>
</dbReference>
<keyword evidence="1" id="KW-0472">Membrane</keyword>
<evidence type="ECO:0000313" key="3">
    <source>
        <dbReference type="Proteomes" id="UP001367508"/>
    </source>
</evidence>
<reference evidence="2 3" key="1">
    <citation type="submission" date="2024-01" db="EMBL/GenBank/DDBJ databases">
        <title>The genomes of 5 underutilized Papilionoideae crops provide insights into root nodulation and disease resistanc.</title>
        <authorList>
            <person name="Jiang F."/>
        </authorList>
    </citation>
    <scope>NUCLEOTIDE SEQUENCE [LARGE SCALE GENOMIC DNA]</scope>
    <source>
        <strain evidence="2">LVBAO_FW01</strain>
        <tissue evidence="2">Leaves</tissue>
    </source>
</reference>
<keyword evidence="1" id="KW-1133">Transmembrane helix</keyword>
<evidence type="ECO:0000256" key="1">
    <source>
        <dbReference type="SAM" id="Phobius"/>
    </source>
</evidence>
<keyword evidence="1" id="KW-0812">Transmembrane</keyword>
<protein>
    <submittedName>
        <fullName evidence="2">Uncharacterized protein</fullName>
    </submittedName>
</protein>
<feature type="transmembrane region" description="Helical" evidence="1">
    <location>
        <begin position="34"/>
        <end position="56"/>
    </location>
</feature>
<dbReference type="AlphaFoldDB" id="A0AAN9LQQ4"/>
<sequence length="289" mass="33753">MNVLNQIRLLLQAYPNLANANLTTSEDYRYIHALYYQMLLSLKYITYKFYYAYVSLAKKTRKRKKSGQVETYYWIFVLQENEFWHVTYQYHLLLRAAINSIVKGGCYIWLIISIGTVVNSDSQMATRVIISYEASSHAMHCRNCRRIQMEKVTIEHEFNKLRRRSNRVFFIVQSSLELANALLVFEKAKANGFDGKKEVYSLFLRDGLSTEERPLQIPVPAKGAFTQFVNVTYDQSRNKTSITGFSIDVFQAAFLPFDGSYDEMVEQEHNKEAKPVVLLQRTKKKMGHR</sequence>
<name>A0AAN9LQQ4_CANGL</name>
<comment type="caution">
    <text evidence="2">The sequence shown here is derived from an EMBL/GenBank/DDBJ whole genome shotgun (WGS) entry which is preliminary data.</text>
</comment>
<evidence type="ECO:0000313" key="2">
    <source>
        <dbReference type="EMBL" id="KAK7338377.1"/>
    </source>
</evidence>
<dbReference type="PANTHER" id="PTHR34836:SF9">
    <property type="entry name" value="RECEPTOR LIGAND BINDING REGION DOMAIN-CONTAINING PROTEIN"/>
    <property type="match status" value="1"/>
</dbReference>
<dbReference type="PANTHER" id="PTHR34836">
    <property type="entry name" value="OS06G0188250 PROTEIN"/>
    <property type="match status" value="1"/>
</dbReference>
<proteinExistence type="predicted"/>
<dbReference type="Proteomes" id="UP001367508">
    <property type="component" value="Unassembled WGS sequence"/>
</dbReference>
<organism evidence="2 3">
    <name type="scientific">Canavalia gladiata</name>
    <name type="common">Sword bean</name>
    <name type="synonym">Dolichos gladiatus</name>
    <dbReference type="NCBI Taxonomy" id="3824"/>
    <lineage>
        <taxon>Eukaryota</taxon>
        <taxon>Viridiplantae</taxon>
        <taxon>Streptophyta</taxon>
        <taxon>Embryophyta</taxon>
        <taxon>Tracheophyta</taxon>
        <taxon>Spermatophyta</taxon>
        <taxon>Magnoliopsida</taxon>
        <taxon>eudicotyledons</taxon>
        <taxon>Gunneridae</taxon>
        <taxon>Pentapetalae</taxon>
        <taxon>rosids</taxon>
        <taxon>fabids</taxon>
        <taxon>Fabales</taxon>
        <taxon>Fabaceae</taxon>
        <taxon>Papilionoideae</taxon>
        <taxon>50 kb inversion clade</taxon>
        <taxon>NPAAA clade</taxon>
        <taxon>indigoferoid/millettioid clade</taxon>
        <taxon>Phaseoleae</taxon>
        <taxon>Canavalia</taxon>
    </lineage>
</organism>
<gene>
    <name evidence="2" type="ORF">VNO77_18984</name>
</gene>
<dbReference type="EMBL" id="JAYMYQ010000004">
    <property type="protein sequence ID" value="KAK7338377.1"/>
    <property type="molecule type" value="Genomic_DNA"/>
</dbReference>
<accession>A0AAN9LQQ4</accession>